<dbReference type="Proteomes" id="UP001605036">
    <property type="component" value="Unassembled WGS sequence"/>
</dbReference>
<proteinExistence type="predicted"/>
<organism evidence="1 2">
    <name type="scientific">Riccia fluitans</name>
    <dbReference type="NCBI Taxonomy" id="41844"/>
    <lineage>
        <taxon>Eukaryota</taxon>
        <taxon>Viridiplantae</taxon>
        <taxon>Streptophyta</taxon>
        <taxon>Embryophyta</taxon>
        <taxon>Marchantiophyta</taxon>
        <taxon>Marchantiopsida</taxon>
        <taxon>Marchantiidae</taxon>
        <taxon>Marchantiales</taxon>
        <taxon>Ricciaceae</taxon>
        <taxon>Riccia</taxon>
    </lineage>
</organism>
<reference evidence="1 2" key="1">
    <citation type="submission" date="2024-09" db="EMBL/GenBank/DDBJ databases">
        <title>Chromosome-scale assembly of Riccia fluitans.</title>
        <authorList>
            <person name="Paukszto L."/>
            <person name="Sawicki J."/>
            <person name="Karawczyk K."/>
            <person name="Piernik-Szablinska J."/>
            <person name="Szczecinska M."/>
            <person name="Mazdziarz M."/>
        </authorList>
    </citation>
    <scope>NUCLEOTIDE SEQUENCE [LARGE SCALE GENOMIC DNA]</scope>
    <source>
        <strain evidence="1">Rf_01</strain>
        <tissue evidence="1">Aerial parts of the thallus</tissue>
    </source>
</reference>
<evidence type="ECO:0000313" key="1">
    <source>
        <dbReference type="EMBL" id="KAL2611145.1"/>
    </source>
</evidence>
<comment type="caution">
    <text evidence="1">The sequence shown here is derived from an EMBL/GenBank/DDBJ whole genome shotgun (WGS) entry which is preliminary data.</text>
</comment>
<dbReference type="EMBL" id="JBHFFA010000007">
    <property type="protein sequence ID" value="KAL2611145.1"/>
    <property type="molecule type" value="Genomic_DNA"/>
</dbReference>
<evidence type="ECO:0000313" key="2">
    <source>
        <dbReference type="Proteomes" id="UP001605036"/>
    </source>
</evidence>
<protein>
    <recommendedName>
        <fullName evidence="3">Secreted protein</fullName>
    </recommendedName>
</protein>
<evidence type="ECO:0008006" key="3">
    <source>
        <dbReference type="Google" id="ProtNLM"/>
    </source>
</evidence>
<dbReference type="AlphaFoldDB" id="A0ABD1XQD4"/>
<keyword evidence="2" id="KW-1185">Reference proteome</keyword>
<name>A0ABD1XQD4_9MARC</name>
<gene>
    <name evidence="1" type="ORF">R1flu_022837</name>
</gene>
<accession>A0ABD1XQD4</accession>
<sequence length="85" mass="9817">MRLYLALCPPVYCRLELDRYCCCRRGTGEMVRERRTVSGYTVAALNVRSFPSELIDEHLKCVPCSFERFLSTPTYTFQTVGIRGN</sequence>